<dbReference type="PROSITE" id="PS50112">
    <property type="entry name" value="PAS"/>
    <property type="match status" value="2"/>
</dbReference>
<dbReference type="STRING" id="415015.SAMN05660462_01836"/>
<keyword evidence="3" id="KW-0805">Transcription regulation</keyword>
<dbReference type="PROSITE" id="PS00676">
    <property type="entry name" value="SIGMA54_INTERACT_2"/>
    <property type="match status" value="1"/>
</dbReference>
<dbReference type="InterPro" id="IPR000014">
    <property type="entry name" value="PAS"/>
</dbReference>
<dbReference type="Gene3D" id="1.10.10.60">
    <property type="entry name" value="Homeodomain-like"/>
    <property type="match status" value="1"/>
</dbReference>
<dbReference type="SUPFAM" id="SSF46689">
    <property type="entry name" value="Homeodomain-like"/>
    <property type="match status" value="1"/>
</dbReference>
<keyword evidence="2" id="KW-0067">ATP-binding</keyword>
<feature type="domain" description="PAC" evidence="8">
    <location>
        <begin position="62"/>
        <end position="115"/>
    </location>
</feature>
<dbReference type="OrthoDB" id="9803970at2"/>
<feature type="domain" description="PAS" evidence="7">
    <location>
        <begin position="119"/>
        <end position="164"/>
    </location>
</feature>
<protein>
    <submittedName>
        <fullName evidence="9">PAS domain S-box-containing protein</fullName>
    </submittedName>
</protein>
<evidence type="ECO:0000259" key="7">
    <source>
        <dbReference type="PROSITE" id="PS50112"/>
    </source>
</evidence>
<dbReference type="CDD" id="cd00009">
    <property type="entry name" value="AAA"/>
    <property type="match status" value="1"/>
</dbReference>
<dbReference type="PROSITE" id="PS00688">
    <property type="entry name" value="SIGMA54_INTERACT_3"/>
    <property type="match status" value="1"/>
</dbReference>
<dbReference type="FunFam" id="3.40.50.300:FF:000006">
    <property type="entry name" value="DNA-binding transcriptional regulator NtrC"/>
    <property type="match status" value="1"/>
</dbReference>
<dbReference type="Pfam" id="PF02954">
    <property type="entry name" value="HTH_8"/>
    <property type="match status" value="1"/>
</dbReference>
<dbReference type="Gene3D" id="3.40.50.300">
    <property type="entry name" value="P-loop containing nucleotide triphosphate hydrolases"/>
    <property type="match status" value="1"/>
</dbReference>
<evidence type="ECO:0000256" key="1">
    <source>
        <dbReference type="ARBA" id="ARBA00022741"/>
    </source>
</evidence>
<dbReference type="Gene3D" id="3.30.450.20">
    <property type="entry name" value="PAS domain"/>
    <property type="match status" value="2"/>
</dbReference>
<dbReference type="InterPro" id="IPR003593">
    <property type="entry name" value="AAA+_ATPase"/>
</dbReference>
<dbReference type="Gene3D" id="1.10.8.60">
    <property type="match status" value="1"/>
</dbReference>
<gene>
    <name evidence="9" type="ORF">SAMN05660462_01836</name>
</gene>
<dbReference type="Pfam" id="PF00989">
    <property type="entry name" value="PAS"/>
    <property type="match status" value="2"/>
</dbReference>
<dbReference type="InterPro" id="IPR025943">
    <property type="entry name" value="Sigma_54_int_dom_ATP-bd_2"/>
</dbReference>
<dbReference type="CDD" id="cd00130">
    <property type="entry name" value="PAS"/>
    <property type="match status" value="1"/>
</dbReference>
<keyword evidence="1" id="KW-0547">Nucleotide-binding</keyword>
<dbReference type="InterPro" id="IPR002197">
    <property type="entry name" value="HTH_Fis"/>
</dbReference>
<dbReference type="SMART" id="SM00382">
    <property type="entry name" value="AAA"/>
    <property type="match status" value="1"/>
</dbReference>
<evidence type="ECO:0000313" key="10">
    <source>
        <dbReference type="Proteomes" id="UP000198625"/>
    </source>
</evidence>
<keyword evidence="4" id="KW-0238">DNA-binding</keyword>
<organism evidence="9 10">
    <name type="scientific">Proteiniborus ethanoligenes</name>
    <dbReference type="NCBI Taxonomy" id="415015"/>
    <lineage>
        <taxon>Bacteria</taxon>
        <taxon>Bacillati</taxon>
        <taxon>Bacillota</taxon>
        <taxon>Clostridia</taxon>
        <taxon>Eubacteriales</taxon>
        <taxon>Proteiniborus</taxon>
    </lineage>
</organism>
<dbReference type="Pfam" id="PF00158">
    <property type="entry name" value="Sigma54_activat"/>
    <property type="match status" value="1"/>
</dbReference>
<dbReference type="PANTHER" id="PTHR32071:SF121">
    <property type="entry name" value="SIGMA L-DEPENDENT TRANSCRIPTIONAL REGULATOR YQIR-RELATED"/>
    <property type="match status" value="1"/>
</dbReference>
<evidence type="ECO:0000256" key="5">
    <source>
        <dbReference type="ARBA" id="ARBA00023163"/>
    </source>
</evidence>
<dbReference type="InterPro" id="IPR058031">
    <property type="entry name" value="AAA_lid_NorR"/>
</dbReference>
<dbReference type="PROSITE" id="PS00675">
    <property type="entry name" value="SIGMA54_INTERACT_1"/>
    <property type="match status" value="1"/>
</dbReference>
<dbReference type="PRINTS" id="PR01590">
    <property type="entry name" value="HTHFIS"/>
</dbReference>
<evidence type="ECO:0000259" key="6">
    <source>
        <dbReference type="PROSITE" id="PS50045"/>
    </source>
</evidence>
<evidence type="ECO:0000259" key="8">
    <source>
        <dbReference type="PROSITE" id="PS50113"/>
    </source>
</evidence>
<dbReference type="InterPro" id="IPR009057">
    <property type="entry name" value="Homeodomain-like_sf"/>
</dbReference>
<dbReference type="SUPFAM" id="SSF52540">
    <property type="entry name" value="P-loop containing nucleoside triphosphate hydrolases"/>
    <property type="match status" value="1"/>
</dbReference>
<dbReference type="Proteomes" id="UP000198625">
    <property type="component" value="Unassembled WGS sequence"/>
</dbReference>
<dbReference type="PANTHER" id="PTHR32071">
    <property type="entry name" value="TRANSCRIPTIONAL REGULATORY PROTEIN"/>
    <property type="match status" value="1"/>
</dbReference>
<evidence type="ECO:0000313" key="9">
    <source>
        <dbReference type="EMBL" id="SDZ09847.1"/>
    </source>
</evidence>
<feature type="domain" description="PAS" evidence="7">
    <location>
        <begin position="1"/>
        <end position="46"/>
    </location>
</feature>
<sequence length="574" mass="64115">MRKDLEVVLNSTYDAMLAIDKDGIITIFNKAAEKLTGIKSEDALNKFVVDVVPDTRLMHVIRTGEPELNKQQKLGDIMIITSRMPIKEENGQIIGAVAIFRDITDFLDLAAQITNLKEIQSMLEAIFHATQEAISVVDQNGINLMINPAYTKVTGLRESDIIGRPASADIAEGESVHMKVLSTKKPVEKARLKVGPNKRDIIANAAPIIVDGELRGSVAILDDVSEIIKLTKELKEAKQIIRKLEAKYTFDDIVGYNKLIIAAIEKAKIAADTPATVILRGESGTGKELFAHAIHNLSKRKFNQFVRVNCAALSENLLESELFGYEEGAFTGARKGGKIGLFEQASGGTIFLDEIGDISLSTQIKLLRVLQEKEVVRVGGTKPISIDVRIIAATNMNLEEAIKDGRFREDLYYRINVIPIVIPALRQRKDDINILVHHFINIFNQEYGRSILDISDSAIEALKGYDWPGNVRELENIIGRSIINMTHNENIIQVAHLPKLNSRYEGDNHELDSYIKSNKQYRDITLEEASIEAEKRAIISALNKYNNNKTQAAKVLNISIRTLYYKIEKYNIQA</sequence>
<dbReference type="InterPro" id="IPR035965">
    <property type="entry name" value="PAS-like_dom_sf"/>
</dbReference>
<dbReference type="InterPro" id="IPR025662">
    <property type="entry name" value="Sigma_54_int_dom_ATP-bd_1"/>
</dbReference>
<dbReference type="SUPFAM" id="SSF55785">
    <property type="entry name" value="PYP-like sensor domain (PAS domain)"/>
    <property type="match status" value="2"/>
</dbReference>
<keyword evidence="10" id="KW-1185">Reference proteome</keyword>
<feature type="domain" description="Sigma-54 factor interaction" evidence="6">
    <location>
        <begin position="253"/>
        <end position="483"/>
    </location>
</feature>
<dbReference type="InterPro" id="IPR000700">
    <property type="entry name" value="PAS-assoc_C"/>
</dbReference>
<dbReference type="PROSITE" id="PS50113">
    <property type="entry name" value="PAC"/>
    <property type="match status" value="1"/>
</dbReference>
<dbReference type="NCBIfam" id="TIGR00229">
    <property type="entry name" value="sensory_box"/>
    <property type="match status" value="2"/>
</dbReference>
<dbReference type="GO" id="GO:0043565">
    <property type="term" value="F:sequence-specific DNA binding"/>
    <property type="evidence" value="ECO:0007669"/>
    <property type="project" value="InterPro"/>
</dbReference>
<evidence type="ECO:0000256" key="3">
    <source>
        <dbReference type="ARBA" id="ARBA00023015"/>
    </source>
</evidence>
<dbReference type="SMART" id="SM00091">
    <property type="entry name" value="PAS"/>
    <property type="match status" value="2"/>
</dbReference>
<dbReference type="InterPro" id="IPR027417">
    <property type="entry name" value="P-loop_NTPase"/>
</dbReference>
<name>A0A1H3Q8Y9_9FIRM</name>
<keyword evidence="5" id="KW-0804">Transcription</keyword>
<dbReference type="InterPro" id="IPR013767">
    <property type="entry name" value="PAS_fold"/>
</dbReference>
<dbReference type="InterPro" id="IPR002078">
    <property type="entry name" value="Sigma_54_int"/>
</dbReference>
<dbReference type="InterPro" id="IPR025944">
    <property type="entry name" value="Sigma_54_int_dom_CS"/>
</dbReference>
<dbReference type="EMBL" id="FNQE01000019">
    <property type="protein sequence ID" value="SDZ09847.1"/>
    <property type="molecule type" value="Genomic_DNA"/>
</dbReference>
<proteinExistence type="predicted"/>
<dbReference type="Pfam" id="PF25601">
    <property type="entry name" value="AAA_lid_14"/>
    <property type="match status" value="1"/>
</dbReference>
<evidence type="ECO:0000256" key="2">
    <source>
        <dbReference type="ARBA" id="ARBA00022840"/>
    </source>
</evidence>
<evidence type="ECO:0000256" key="4">
    <source>
        <dbReference type="ARBA" id="ARBA00023125"/>
    </source>
</evidence>
<dbReference type="PROSITE" id="PS50045">
    <property type="entry name" value="SIGMA54_INTERACT_4"/>
    <property type="match status" value="1"/>
</dbReference>
<dbReference type="AlphaFoldDB" id="A0A1H3Q8Y9"/>
<dbReference type="RefSeq" id="WP_091730177.1">
    <property type="nucleotide sequence ID" value="NZ_FNQE01000019.1"/>
</dbReference>
<reference evidence="10" key="1">
    <citation type="submission" date="2016-10" db="EMBL/GenBank/DDBJ databases">
        <authorList>
            <person name="Varghese N."/>
            <person name="Submissions S."/>
        </authorList>
    </citation>
    <scope>NUCLEOTIDE SEQUENCE [LARGE SCALE GENOMIC DNA]</scope>
    <source>
        <strain evidence="10">DSM 21650</strain>
    </source>
</reference>
<dbReference type="GO" id="GO:0006355">
    <property type="term" value="P:regulation of DNA-templated transcription"/>
    <property type="evidence" value="ECO:0007669"/>
    <property type="project" value="InterPro"/>
</dbReference>
<accession>A0A1H3Q8Y9</accession>
<dbReference type="GO" id="GO:0005524">
    <property type="term" value="F:ATP binding"/>
    <property type="evidence" value="ECO:0007669"/>
    <property type="project" value="UniProtKB-KW"/>
</dbReference>